<keyword evidence="4" id="KW-0812">Transmembrane</keyword>
<keyword evidence="1 2" id="KW-0694">RNA-binding</keyword>
<dbReference type="PROSITE" id="PS50102">
    <property type="entry name" value="RRM"/>
    <property type="match status" value="1"/>
</dbReference>
<protein>
    <recommendedName>
        <fullName evidence="5">RRM domain-containing protein</fullName>
    </recommendedName>
</protein>
<dbReference type="Pfam" id="PF00076">
    <property type="entry name" value="RRM_1"/>
    <property type="match status" value="1"/>
</dbReference>
<keyword evidence="7" id="KW-1185">Reference proteome</keyword>
<name>A0A7I8LKL0_SPIIN</name>
<dbReference type="SUPFAM" id="SSF54928">
    <property type="entry name" value="RNA-binding domain, RBD"/>
    <property type="match status" value="1"/>
</dbReference>
<dbReference type="EMBL" id="LR746280">
    <property type="protein sequence ID" value="CAA7410156.1"/>
    <property type="molecule type" value="Genomic_DNA"/>
</dbReference>
<dbReference type="Proteomes" id="UP000663760">
    <property type="component" value="Chromosome 17"/>
</dbReference>
<feature type="region of interest" description="Disordered" evidence="3">
    <location>
        <begin position="1"/>
        <end position="22"/>
    </location>
</feature>
<keyword evidence="4" id="KW-1133">Transmembrane helix</keyword>
<accession>A0A7I8LKL0</accession>
<dbReference type="AlphaFoldDB" id="A0A7I8LKL0"/>
<organism evidence="6 7">
    <name type="scientific">Spirodela intermedia</name>
    <name type="common">Intermediate duckweed</name>
    <dbReference type="NCBI Taxonomy" id="51605"/>
    <lineage>
        <taxon>Eukaryota</taxon>
        <taxon>Viridiplantae</taxon>
        <taxon>Streptophyta</taxon>
        <taxon>Embryophyta</taxon>
        <taxon>Tracheophyta</taxon>
        <taxon>Spermatophyta</taxon>
        <taxon>Magnoliopsida</taxon>
        <taxon>Liliopsida</taxon>
        <taxon>Araceae</taxon>
        <taxon>Lemnoideae</taxon>
        <taxon>Spirodela</taxon>
    </lineage>
</organism>
<dbReference type="OrthoDB" id="1875751at2759"/>
<evidence type="ECO:0000256" key="3">
    <source>
        <dbReference type="SAM" id="MobiDB-lite"/>
    </source>
</evidence>
<feature type="transmembrane region" description="Helical" evidence="4">
    <location>
        <begin position="191"/>
        <end position="214"/>
    </location>
</feature>
<sequence>MDLGTKKGKADENGGFDGAPSLSKLSPADARKIIESFSKEHLLDIVQEAACRHLNVLKAVRAVANGDPAQRRLFIRGLGWDTTTKEAVVIIDKNTGKSKGYGFISFRHIDGALLALKERSKKIDGRMTLTCSLRKIHVGKLPQDMPADRLLAHFLSCGEIEEGPLGFDKQTSKSRGFALFLFRRLQRVRRLLFLPSVQGPVLLAMGLVWVGILLCKDLCLVNSVCREGSLPMVGPLRAPVEFRGLQDWGNHHLNSSMPSSIGMGMPGLSSVGGQVLSTLGGGGAGGYGSSLGGPSG</sequence>
<reference evidence="6" key="1">
    <citation type="submission" date="2020-02" db="EMBL/GenBank/DDBJ databases">
        <authorList>
            <person name="Scholz U."/>
            <person name="Mascher M."/>
            <person name="Fiebig A."/>
        </authorList>
    </citation>
    <scope>NUCLEOTIDE SEQUENCE</scope>
</reference>
<dbReference type="InterPro" id="IPR035979">
    <property type="entry name" value="RBD_domain_sf"/>
</dbReference>
<dbReference type="Gene3D" id="3.30.70.330">
    <property type="match status" value="2"/>
</dbReference>
<keyword evidence="4" id="KW-0472">Membrane</keyword>
<proteinExistence type="predicted"/>
<gene>
    <name evidence="6" type="ORF">SI8410_17020834</name>
</gene>
<dbReference type="GO" id="GO:0003723">
    <property type="term" value="F:RNA binding"/>
    <property type="evidence" value="ECO:0007669"/>
    <property type="project" value="UniProtKB-UniRule"/>
</dbReference>
<evidence type="ECO:0000256" key="2">
    <source>
        <dbReference type="PROSITE-ProRule" id="PRU00176"/>
    </source>
</evidence>
<dbReference type="PANTHER" id="PTHR48024:SF25">
    <property type="entry name" value="UBP1-ASSOCIATED PROTEIN 2C"/>
    <property type="match status" value="1"/>
</dbReference>
<dbReference type="SMART" id="SM00360">
    <property type="entry name" value="RRM"/>
    <property type="match status" value="2"/>
</dbReference>
<dbReference type="InterPro" id="IPR000504">
    <property type="entry name" value="RRM_dom"/>
</dbReference>
<evidence type="ECO:0000313" key="6">
    <source>
        <dbReference type="EMBL" id="CAA7410156.1"/>
    </source>
</evidence>
<evidence type="ECO:0000256" key="1">
    <source>
        <dbReference type="ARBA" id="ARBA00022884"/>
    </source>
</evidence>
<evidence type="ECO:0000259" key="5">
    <source>
        <dbReference type="PROSITE" id="PS50102"/>
    </source>
</evidence>
<feature type="domain" description="RRM" evidence="5">
    <location>
        <begin position="134"/>
        <end position="206"/>
    </location>
</feature>
<evidence type="ECO:0000313" key="7">
    <source>
        <dbReference type="Proteomes" id="UP000663760"/>
    </source>
</evidence>
<dbReference type="InterPro" id="IPR050886">
    <property type="entry name" value="RNA-binding_reg"/>
</dbReference>
<dbReference type="PANTHER" id="PTHR48024">
    <property type="entry name" value="GEO13361P1-RELATED"/>
    <property type="match status" value="1"/>
</dbReference>
<evidence type="ECO:0000256" key="4">
    <source>
        <dbReference type="SAM" id="Phobius"/>
    </source>
</evidence>
<dbReference type="InterPro" id="IPR012677">
    <property type="entry name" value="Nucleotide-bd_a/b_plait_sf"/>
</dbReference>
<dbReference type="GO" id="GO:0005634">
    <property type="term" value="C:nucleus"/>
    <property type="evidence" value="ECO:0007669"/>
    <property type="project" value="TreeGrafter"/>
</dbReference>
<feature type="compositionally biased region" description="Basic and acidic residues" evidence="3">
    <location>
        <begin position="1"/>
        <end position="12"/>
    </location>
</feature>